<reference evidence="3" key="2">
    <citation type="submission" date="2025-08" db="UniProtKB">
        <authorList>
            <consortium name="Ensembl"/>
        </authorList>
    </citation>
    <scope>IDENTIFICATION</scope>
</reference>
<dbReference type="Proteomes" id="UP000472267">
    <property type="component" value="Chromosome 23"/>
</dbReference>
<feature type="compositionally biased region" description="Low complexity" evidence="1">
    <location>
        <begin position="13"/>
        <end position="22"/>
    </location>
</feature>
<evidence type="ECO:0000313" key="3">
    <source>
        <dbReference type="Ensembl" id="ENSSFAP00005015094.1"/>
    </source>
</evidence>
<feature type="compositionally biased region" description="Low complexity" evidence="1">
    <location>
        <begin position="212"/>
        <end position="223"/>
    </location>
</feature>
<accession>A0A672GUH6</accession>
<feature type="compositionally biased region" description="Gly residues" evidence="1">
    <location>
        <begin position="23"/>
        <end position="37"/>
    </location>
</feature>
<dbReference type="OMA" id="FKINVMT"/>
<gene>
    <name evidence="3" type="primary">c23h19orf44</name>
</gene>
<feature type="compositionally biased region" description="Low complexity" evidence="1">
    <location>
        <begin position="52"/>
        <end position="62"/>
    </location>
</feature>
<feature type="domain" description="DUF4614" evidence="2">
    <location>
        <begin position="506"/>
        <end position="660"/>
    </location>
</feature>
<evidence type="ECO:0000256" key="1">
    <source>
        <dbReference type="SAM" id="MobiDB-lite"/>
    </source>
</evidence>
<sequence>MWRRGGRSSALDRAQGLLAARRSGGGAGGAGGTQGHGQGRERGPVPSRPAGASFSDLSEESSVSLAAELRPFMVGEAGEAGEAGGAEEDARPRSSLEGRSRFLKKPPPPTSSSGGSRSQAPPEPRCVPSSQRSSQAAVLSRLALIESRVRIRKPDQDQDQVQDQDQDQRGMNPASELTSDTPAAAATQSPVTPQQPSGDHRLKGSHFLKSRAANAGGAAAADGPDTGVRLGMAAGRARREPVKVVSSVSLESDEEDMRRLLGDPLDSPDDGLSHLGRRSPVKLQDKTSSRRVRSSPPPSSPSIAASPHRSADSPPRRQASPFRFTGQAQARFSPSVPSPLPSPHPAGRPGSSRSASSASGHREALSLEELFPAGPDSSSVSSVSSGDFMINVKSLDELVPTASGFAEETPGNEARRDVKQRETKPTITATTAGPQQLQRGEEEEEGGRDYQSDFESESPSDQSASQVSEDVPGGGDQQEAESEVRSEESDSSLGKTLDDCPSTLSHGSRTASSRTRSPESWTGSRTASSKSRDSESWTGSRTGAGRARRAAVASRAVREAAVQTHPDPLAHTWWSGVAAPTYLDASPLLAHTLRAERVEALAPLRPAVLTVGEVVRQQLEALTRSVQLSRLQHSRLLQSLEPPDYRYTTLEDTLQVAHTHTHTHTHTHAHTHTHIVFASLPSVM</sequence>
<dbReference type="Pfam" id="PF15391">
    <property type="entry name" value="DUF4614"/>
    <property type="match status" value="1"/>
</dbReference>
<feature type="region of interest" description="Disordered" evidence="1">
    <location>
        <begin position="401"/>
        <end position="563"/>
    </location>
</feature>
<feature type="compositionally biased region" description="Basic and acidic residues" evidence="1">
    <location>
        <begin position="147"/>
        <end position="156"/>
    </location>
</feature>
<dbReference type="InterPro" id="IPR027884">
    <property type="entry name" value="DUF4614"/>
</dbReference>
<dbReference type="InParanoid" id="A0A672GUH6"/>
<dbReference type="InterPro" id="IPR040120">
    <property type="entry name" value="C19orf44-like"/>
</dbReference>
<dbReference type="PANTHER" id="PTHR22409">
    <property type="entry name" value="CHROMOSOME 19 OPEN READING FRAME 44"/>
    <property type="match status" value="1"/>
</dbReference>
<feature type="compositionally biased region" description="Basic and acidic residues" evidence="1">
    <location>
        <begin position="88"/>
        <end position="100"/>
    </location>
</feature>
<feature type="compositionally biased region" description="Acidic residues" evidence="1">
    <location>
        <begin position="441"/>
        <end position="458"/>
    </location>
</feature>
<dbReference type="Ensembl" id="ENSSFAT00005015719.1">
    <property type="protein sequence ID" value="ENSSFAP00005015094.1"/>
    <property type="gene ID" value="ENSSFAG00005008088.1"/>
</dbReference>
<reference evidence="3" key="3">
    <citation type="submission" date="2025-09" db="UniProtKB">
        <authorList>
            <consortium name="Ensembl"/>
        </authorList>
    </citation>
    <scope>IDENTIFICATION</scope>
</reference>
<protein>
    <recommendedName>
        <fullName evidence="2">DUF4614 domain-containing protein</fullName>
    </recommendedName>
</protein>
<feature type="compositionally biased region" description="Polar residues" evidence="1">
    <location>
        <begin position="425"/>
        <end position="438"/>
    </location>
</feature>
<dbReference type="PANTHER" id="PTHR22409:SF2">
    <property type="entry name" value="CHROMOSOME 19 OPEN READING FRAME 44"/>
    <property type="match status" value="1"/>
</dbReference>
<feature type="compositionally biased region" description="Low complexity" evidence="1">
    <location>
        <begin position="347"/>
        <end position="359"/>
    </location>
</feature>
<dbReference type="AlphaFoldDB" id="A0A672GUH6"/>
<feature type="compositionally biased region" description="Polar residues" evidence="1">
    <location>
        <begin position="502"/>
        <end position="529"/>
    </location>
</feature>
<feature type="compositionally biased region" description="Polar residues" evidence="1">
    <location>
        <begin position="128"/>
        <end position="137"/>
    </location>
</feature>
<feature type="compositionally biased region" description="Basic and acidic residues" evidence="1">
    <location>
        <begin position="413"/>
        <end position="424"/>
    </location>
</feature>
<proteinExistence type="predicted"/>
<feature type="compositionally biased region" description="Low complexity" evidence="1">
    <location>
        <begin position="538"/>
        <end position="562"/>
    </location>
</feature>
<organism evidence="3 4">
    <name type="scientific">Salarias fasciatus</name>
    <name type="common">Jewelled blenny</name>
    <name type="synonym">Blennius fasciatus</name>
    <dbReference type="NCBI Taxonomy" id="181472"/>
    <lineage>
        <taxon>Eukaryota</taxon>
        <taxon>Metazoa</taxon>
        <taxon>Chordata</taxon>
        <taxon>Craniata</taxon>
        <taxon>Vertebrata</taxon>
        <taxon>Euteleostomi</taxon>
        <taxon>Actinopterygii</taxon>
        <taxon>Neopterygii</taxon>
        <taxon>Teleostei</taxon>
        <taxon>Neoteleostei</taxon>
        <taxon>Acanthomorphata</taxon>
        <taxon>Ovalentaria</taxon>
        <taxon>Blenniimorphae</taxon>
        <taxon>Blenniiformes</taxon>
        <taxon>Blennioidei</taxon>
        <taxon>Blenniidae</taxon>
        <taxon>Salariinae</taxon>
        <taxon>Salarias</taxon>
    </lineage>
</organism>
<feature type="compositionally biased region" description="Pro residues" evidence="1">
    <location>
        <begin position="336"/>
        <end position="346"/>
    </location>
</feature>
<keyword evidence="4" id="KW-1185">Reference proteome</keyword>
<feature type="compositionally biased region" description="Low complexity" evidence="1">
    <location>
        <begin position="111"/>
        <end position="120"/>
    </location>
</feature>
<feature type="compositionally biased region" description="Polar residues" evidence="1">
    <location>
        <begin position="459"/>
        <end position="468"/>
    </location>
</feature>
<feature type="region of interest" description="Disordered" evidence="1">
    <location>
        <begin position="1"/>
        <end position="62"/>
    </location>
</feature>
<reference evidence="3" key="1">
    <citation type="submission" date="2019-06" db="EMBL/GenBank/DDBJ databases">
        <authorList>
            <consortium name="Wellcome Sanger Institute Data Sharing"/>
        </authorList>
    </citation>
    <scope>NUCLEOTIDE SEQUENCE [LARGE SCALE GENOMIC DNA]</scope>
</reference>
<feature type="region of interest" description="Disordered" evidence="1">
    <location>
        <begin position="75"/>
        <end position="384"/>
    </location>
</feature>
<name>A0A672GUH6_SALFA</name>
<evidence type="ECO:0000313" key="4">
    <source>
        <dbReference type="Proteomes" id="UP000472267"/>
    </source>
</evidence>
<evidence type="ECO:0000259" key="2">
    <source>
        <dbReference type="Pfam" id="PF15391"/>
    </source>
</evidence>
<feature type="compositionally biased region" description="Polar residues" evidence="1">
    <location>
        <begin position="175"/>
        <end position="197"/>
    </location>
</feature>